<feature type="transmembrane region" description="Helical" evidence="7">
    <location>
        <begin position="266"/>
        <end position="284"/>
    </location>
</feature>
<feature type="transmembrane region" description="Helical" evidence="7">
    <location>
        <begin position="237"/>
        <end position="259"/>
    </location>
</feature>
<feature type="transmembrane region" description="Helical" evidence="7">
    <location>
        <begin position="1132"/>
        <end position="1150"/>
    </location>
</feature>
<dbReference type="InterPro" id="IPR007816">
    <property type="entry name" value="ResB-like_domain"/>
</dbReference>
<feature type="transmembrane region" description="Helical" evidence="7">
    <location>
        <begin position="901"/>
        <end position="922"/>
    </location>
</feature>
<feature type="transmembrane region" description="Helical" evidence="7">
    <location>
        <begin position="984"/>
        <end position="1005"/>
    </location>
</feature>
<evidence type="ECO:0000256" key="7">
    <source>
        <dbReference type="SAM" id="Phobius"/>
    </source>
</evidence>
<feature type="transmembrane region" description="Helical" evidence="7">
    <location>
        <begin position="175"/>
        <end position="194"/>
    </location>
</feature>
<dbReference type="AlphaFoldDB" id="A0A518ANW8"/>
<evidence type="ECO:0000256" key="5">
    <source>
        <dbReference type="ARBA" id="ARBA00023136"/>
    </source>
</evidence>
<keyword evidence="3" id="KW-0201">Cytochrome c-type biogenesis</keyword>
<evidence type="ECO:0000256" key="1">
    <source>
        <dbReference type="ARBA" id="ARBA00004141"/>
    </source>
</evidence>
<gene>
    <name evidence="10" type="primary">ccsA</name>
    <name evidence="10" type="ORF">Pan181_26280</name>
</gene>
<evidence type="ECO:0000259" key="9">
    <source>
        <dbReference type="Pfam" id="PF05140"/>
    </source>
</evidence>
<accession>A0A518ANW8</accession>
<dbReference type="Pfam" id="PF05140">
    <property type="entry name" value="ResB"/>
    <property type="match status" value="1"/>
</dbReference>
<feature type="transmembrane region" description="Helical" evidence="7">
    <location>
        <begin position="105"/>
        <end position="125"/>
    </location>
</feature>
<evidence type="ECO:0000256" key="3">
    <source>
        <dbReference type="ARBA" id="ARBA00022748"/>
    </source>
</evidence>
<comment type="subcellular location">
    <subcellularLocation>
        <location evidence="1">Membrane</location>
        <topology evidence="1">Multi-pass membrane protein</topology>
    </subcellularLocation>
</comment>
<feature type="domain" description="Cytochrome c assembly protein" evidence="8">
    <location>
        <begin position="959"/>
        <end position="1160"/>
    </location>
</feature>
<proteinExistence type="predicted"/>
<name>A0A518ANW8_9BACT</name>
<dbReference type="InterPro" id="IPR045062">
    <property type="entry name" value="Cyt_c_biogenesis_CcsA/CcmC"/>
</dbReference>
<evidence type="ECO:0000256" key="6">
    <source>
        <dbReference type="SAM" id="MobiDB-lite"/>
    </source>
</evidence>
<evidence type="ECO:0000313" key="10">
    <source>
        <dbReference type="EMBL" id="QDU56419.1"/>
    </source>
</evidence>
<dbReference type="RefSeq" id="WP_145247168.1">
    <property type="nucleotide sequence ID" value="NZ_CP036278.1"/>
</dbReference>
<dbReference type="Pfam" id="PF01578">
    <property type="entry name" value="Cytochrom_C_asm"/>
    <property type="match status" value="1"/>
</dbReference>
<feature type="transmembrane region" description="Helical" evidence="7">
    <location>
        <begin position="1071"/>
        <end position="1093"/>
    </location>
</feature>
<dbReference type="InterPro" id="IPR002541">
    <property type="entry name" value="Cyt_c_assembly"/>
</dbReference>
<evidence type="ECO:0000256" key="2">
    <source>
        <dbReference type="ARBA" id="ARBA00022692"/>
    </source>
</evidence>
<protein>
    <submittedName>
        <fullName evidence="10">Cytochrome c biogenesis protein CcsA</fullName>
    </submittedName>
</protein>
<feature type="transmembrane region" description="Helical" evidence="7">
    <location>
        <begin position="957"/>
        <end position="977"/>
    </location>
</feature>
<dbReference type="EMBL" id="CP036278">
    <property type="protein sequence ID" value="QDU56419.1"/>
    <property type="molecule type" value="Genomic_DNA"/>
</dbReference>
<evidence type="ECO:0000256" key="4">
    <source>
        <dbReference type="ARBA" id="ARBA00022989"/>
    </source>
</evidence>
<reference evidence="10 11" key="1">
    <citation type="submission" date="2019-02" db="EMBL/GenBank/DDBJ databases">
        <title>Deep-cultivation of Planctomycetes and their phenomic and genomic characterization uncovers novel biology.</title>
        <authorList>
            <person name="Wiegand S."/>
            <person name="Jogler M."/>
            <person name="Boedeker C."/>
            <person name="Pinto D."/>
            <person name="Vollmers J."/>
            <person name="Rivas-Marin E."/>
            <person name="Kohn T."/>
            <person name="Peeters S.H."/>
            <person name="Heuer A."/>
            <person name="Rast P."/>
            <person name="Oberbeckmann S."/>
            <person name="Bunk B."/>
            <person name="Jeske O."/>
            <person name="Meyerdierks A."/>
            <person name="Storesund J.E."/>
            <person name="Kallscheuer N."/>
            <person name="Luecker S."/>
            <person name="Lage O.M."/>
            <person name="Pohl T."/>
            <person name="Merkel B.J."/>
            <person name="Hornburger P."/>
            <person name="Mueller R.-W."/>
            <person name="Bruemmer F."/>
            <person name="Labrenz M."/>
            <person name="Spormann A.M."/>
            <person name="Op den Camp H."/>
            <person name="Overmann J."/>
            <person name="Amann R."/>
            <person name="Jetten M.S.M."/>
            <person name="Mascher T."/>
            <person name="Medema M.H."/>
            <person name="Devos D.P."/>
            <person name="Kaster A.-K."/>
            <person name="Ovreas L."/>
            <person name="Rohde M."/>
            <person name="Galperin M.Y."/>
            <person name="Jogler C."/>
        </authorList>
    </citation>
    <scope>NUCLEOTIDE SEQUENCE [LARGE SCALE GENOMIC DNA]</scope>
    <source>
        <strain evidence="10 11">Pan181</strain>
    </source>
</reference>
<feature type="transmembrane region" description="Helical" evidence="7">
    <location>
        <begin position="600"/>
        <end position="617"/>
    </location>
</feature>
<dbReference type="PANTHER" id="PTHR30071:SF1">
    <property type="entry name" value="CYTOCHROME B_B6 PROTEIN-RELATED"/>
    <property type="match status" value="1"/>
</dbReference>
<feature type="transmembrane region" description="Helical" evidence="7">
    <location>
        <begin position="31"/>
        <end position="53"/>
    </location>
</feature>
<dbReference type="GO" id="GO:0017004">
    <property type="term" value="P:cytochrome complex assembly"/>
    <property type="evidence" value="ECO:0007669"/>
    <property type="project" value="UniProtKB-KW"/>
</dbReference>
<keyword evidence="2 7" id="KW-0812">Transmembrane</keyword>
<keyword evidence="4 7" id="KW-1133">Transmembrane helix</keyword>
<keyword evidence="11" id="KW-1185">Reference proteome</keyword>
<dbReference type="PANTHER" id="PTHR30071">
    <property type="entry name" value="HEME EXPORTER PROTEIN C"/>
    <property type="match status" value="1"/>
</dbReference>
<organism evidence="10 11">
    <name type="scientific">Aeoliella mucimassa</name>
    <dbReference type="NCBI Taxonomy" id="2527972"/>
    <lineage>
        <taxon>Bacteria</taxon>
        <taxon>Pseudomonadati</taxon>
        <taxon>Planctomycetota</taxon>
        <taxon>Planctomycetia</taxon>
        <taxon>Pirellulales</taxon>
        <taxon>Lacipirellulaceae</taxon>
        <taxon>Aeoliella</taxon>
    </lineage>
</organism>
<keyword evidence="5 7" id="KW-0472">Membrane</keyword>
<feature type="region of interest" description="Disordered" evidence="6">
    <location>
        <begin position="1"/>
        <end position="21"/>
    </location>
</feature>
<dbReference type="GO" id="GO:0005886">
    <property type="term" value="C:plasma membrane"/>
    <property type="evidence" value="ECO:0007669"/>
    <property type="project" value="TreeGrafter"/>
</dbReference>
<feature type="transmembrane region" description="Helical" evidence="7">
    <location>
        <begin position="547"/>
        <end position="570"/>
    </location>
</feature>
<evidence type="ECO:0000259" key="8">
    <source>
        <dbReference type="Pfam" id="PF01578"/>
    </source>
</evidence>
<feature type="transmembrane region" description="Helical" evidence="7">
    <location>
        <begin position="929"/>
        <end position="951"/>
    </location>
</feature>
<dbReference type="Proteomes" id="UP000315750">
    <property type="component" value="Chromosome"/>
</dbReference>
<dbReference type="OrthoDB" id="9814290at2"/>
<evidence type="ECO:0000313" key="11">
    <source>
        <dbReference type="Proteomes" id="UP000315750"/>
    </source>
</evidence>
<feature type="transmembrane region" description="Helical" evidence="7">
    <location>
        <begin position="1034"/>
        <end position="1059"/>
    </location>
</feature>
<sequence>MATAEVIENNPRVTSNGTPPHKPGEQSPLLLLWKCLASLKLTVVLLVLLMMLVMAGTLAQKENDIWKVVNEGYFRVWFAKIELQIIPTLLGVFKPNKLDWTGHFLFPGGYLIGGAMAINLLAAHTLRYKVRARGTRLAAALLVLALGTLATWLVISRALDSAYEASLTSEFSANLWNLCRGAYAGLVLGAAYLLSLAWGKIRKPEWFTLAALNVAMLAAAIYLFVNPEMRIPDAGMRIVWQGLQASVAGSLLLAALALLFDKRSGVILLHIGIAMLMAHEFYVAETNVEAKMIIPEGGSANWVYDDRETELAIIDRSSEETDHVTVIPGELIAKAAEASADSEDRVIRSDELPVDVKVVEYFPNMTIAPQAPPTGESPLRGAARTIEAKSAEVNPQQVFPGAYIELLDKKSQESLGQYLVTLFFDKEPTMLFGPMFQSWAGYPTGSGEQVVEGSDTPLAISMRYKRIYKPYDIALRDFSFDKFAGSSKAKNYSADVTLTDHETGSVIDFHIFMNNPLRYRGETFYQTGFDQWTEKTTILQVVENEGWMVPYIACAAVGVGMLVHFGIILLRFLNRRLRELNQTTPEPTETFSGQWLRSEIVVPVIVGTLTLAIYVGLARPKEPEANGISLQSVATLPVLDEARVKPFDTVARNMLQWFCQRQEASVSLENKRDRISATQWLLDVATGKEVADKYYVFRIVNPELLSTLGLDARPGFYRYSASEIRQNLDKLIAQAREADQVDPQFRSLYQNDIMELMDKLLAYRKVQNAYSVPMTQSMESDRETFKSLQQGPKVRAVVPTSVDGEWQTVFEGTLDYLMSAAEQRQTNVPARPLAAAMIEWYQDRPEKFLEAIDQYHLYAKAYEAELNAPENSLQVSKMKTVEKLDSDRIAFEAWFNGVAPFFYAAIMYLVAMILSASSWLVLPKTLGRSAIAIVAVTLVFHTLAIAARVYISDRPPITNLYTTAICIGWVMVLLMLVFESIFKLGFGSFVASAVGFTTLLIAHYLGLDEDTFTVMQAVLDTQFWLTTHVLSINIGYATTMLAGCFGIVYVIGVQVLNMFSEKERRQIYGMMYGSLCFAILFSFIGTVLGGLWADDSWGRFWGWDPKENGALLIVLWNAVALHARWDRMIGPRGLALLTILGNIVTAWSWFGVNQLSVGLHAYAFRPDLAFYLWWFIVSQMVLFVIGLIPWHFSGPAPRVK</sequence>
<feature type="transmembrane region" description="Helical" evidence="7">
    <location>
        <begin position="137"/>
        <end position="155"/>
    </location>
</feature>
<dbReference type="KEGG" id="amuc:Pan181_26280"/>
<dbReference type="GO" id="GO:0020037">
    <property type="term" value="F:heme binding"/>
    <property type="evidence" value="ECO:0007669"/>
    <property type="project" value="InterPro"/>
</dbReference>
<feature type="transmembrane region" description="Helical" evidence="7">
    <location>
        <begin position="1170"/>
        <end position="1192"/>
    </location>
</feature>
<feature type="domain" description="ResB-like" evidence="9">
    <location>
        <begin position="430"/>
        <end position="538"/>
    </location>
</feature>
<feature type="transmembrane region" description="Helical" evidence="7">
    <location>
        <begin position="206"/>
        <end position="225"/>
    </location>
</feature>